<keyword evidence="11" id="KW-1185">Reference proteome</keyword>
<comment type="similarity">
    <text evidence="8">Belongs to the tRNA(Ile)-lysidine synthase family.</text>
</comment>
<dbReference type="HAMAP" id="MF_01161">
    <property type="entry name" value="tRNA_Ile_lys_synt"/>
    <property type="match status" value="1"/>
</dbReference>
<dbReference type="Pfam" id="PF01171">
    <property type="entry name" value="ATP_bind_3"/>
    <property type="match status" value="1"/>
</dbReference>
<proteinExistence type="inferred from homology"/>
<dbReference type="Gene3D" id="3.40.50.620">
    <property type="entry name" value="HUPs"/>
    <property type="match status" value="1"/>
</dbReference>
<reference evidence="10 11" key="1">
    <citation type="journal article" date="2010" name="Stand. Genomic Sci.">
        <title>Complete genome sequence of Denitrovibrio acetiphilus type strain (N2460).</title>
        <authorList>
            <person name="Kiss H."/>
            <person name="Lang E."/>
            <person name="Lapidus A."/>
            <person name="Copeland A."/>
            <person name="Nolan M."/>
            <person name="Glavina Del Rio T."/>
            <person name="Chen F."/>
            <person name="Lucas S."/>
            <person name="Tice H."/>
            <person name="Cheng J.F."/>
            <person name="Han C."/>
            <person name="Goodwin L."/>
            <person name="Pitluck S."/>
            <person name="Liolios K."/>
            <person name="Pati A."/>
            <person name="Ivanova N."/>
            <person name="Mavromatis K."/>
            <person name="Chen A."/>
            <person name="Palaniappan K."/>
            <person name="Land M."/>
            <person name="Hauser L."/>
            <person name="Chang Y.J."/>
            <person name="Jeffries C.D."/>
            <person name="Detter J.C."/>
            <person name="Brettin T."/>
            <person name="Spring S."/>
            <person name="Rohde M."/>
            <person name="Goker M."/>
            <person name="Woyke T."/>
            <person name="Bristow J."/>
            <person name="Eisen J.A."/>
            <person name="Markowitz V."/>
            <person name="Hugenholtz P."/>
            <person name="Kyrpides N.C."/>
            <person name="Klenk H.P."/>
        </authorList>
    </citation>
    <scope>NUCLEOTIDE SEQUENCE [LARGE SCALE GENOMIC DNA]</scope>
    <source>
        <strain evidence="11">DSM 12809 / NBRC 114555 / N2460</strain>
    </source>
</reference>
<keyword evidence="6 8" id="KW-0067">ATP-binding</keyword>
<keyword evidence="4 8" id="KW-0819">tRNA processing</keyword>
<dbReference type="GO" id="GO:0005737">
    <property type="term" value="C:cytoplasm"/>
    <property type="evidence" value="ECO:0007669"/>
    <property type="project" value="UniProtKB-SubCell"/>
</dbReference>
<evidence type="ECO:0000256" key="6">
    <source>
        <dbReference type="ARBA" id="ARBA00022840"/>
    </source>
</evidence>
<keyword evidence="3 8" id="KW-0436">Ligase</keyword>
<evidence type="ECO:0000256" key="4">
    <source>
        <dbReference type="ARBA" id="ARBA00022694"/>
    </source>
</evidence>
<evidence type="ECO:0000256" key="7">
    <source>
        <dbReference type="ARBA" id="ARBA00048539"/>
    </source>
</evidence>
<comment type="function">
    <text evidence="8">Ligates lysine onto the cytidine present at position 34 of the AUA codon-specific tRNA(Ile) that contains the anticodon CAU, in an ATP-dependent manner. Cytidine is converted to lysidine, thus changing the amino acid specificity of the tRNA from methionine to isoleucine.</text>
</comment>
<keyword evidence="5 8" id="KW-0547">Nucleotide-binding</keyword>
<dbReference type="eggNOG" id="COG0037">
    <property type="taxonomic scope" value="Bacteria"/>
</dbReference>
<evidence type="ECO:0000256" key="1">
    <source>
        <dbReference type="ARBA" id="ARBA00004496"/>
    </source>
</evidence>
<dbReference type="PANTHER" id="PTHR43033">
    <property type="entry name" value="TRNA(ILE)-LYSIDINE SYNTHASE-RELATED"/>
    <property type="match status" value="1"/>
</dbReference>
<dbReference type="SUPFAM" id="SSF56037">
    <property type="entry name" value="PheT/TilS domain"/>
    <property type="match status" value="1"/>
</dbReference>
<dbReference type="SUPFAM" id="SSF52402">
    <property type="entry name" value="Adenine nucleotide alpha hydrolases-like"/>
    <property type="match status" value="1"/>
</dbReference>
<dbReference type="GO" id="GO:0032267">
    <property type="term" value="F:tRNA(Ile)-lysidine synthase activity"/>
    <property type="evidence" value="ECO:0007669"/>
    <property type="project" value="UniProtKB-EC"/>
</dbReference>
<dbReference type="InterPro" id="IPR012796">
    <property type="entry name" value="Lysidine-tRNA-synth_C"/>
</dbReference>
<evidence type="ECO:0000256" key="5">
    <source>
        <dbReference type="ARBA" id="ARBA00022741"/>
    </source>
</evidence>
<dbReference type="InterPro" id="IPR012795">
    <property type="entry name" value="tRNA_Ile_lys_synt_N"/>
</dbReference>
<gene>
    <name evidence="8" type="primary">tilS</name>
    <name evidence="10" type="ordered locus">Dacet_1294</name>
</gene>
<dbReference type="Pfam" id="PF11734">
    <property type="entry name" value="TilS_C"/>
    <property type="match status" value="1"/>
</dbReference>
<comment type="domain">
    <text evidence="8">The N-terminal region contains the highly conserved SGGXDS motif, predicted to be a P-loop motif involved in ATP binding.</text>
</comment>
<dbReference type="AlphaFoldDB" id="D4H7R7"/>
<dbReference type="PANTHER" id="PTHR43033:SF1">
    <property type="entry name" value="TRNA(ILE)-LYSIDINE SYNTHASE-RELATED"/>
    <property type="match status" value="1"/>
</dbReference>
<dbReference type="InterPro" id="IPR014729">
    <property type="entry name" value="Rossmann-like_a/b/a_fold"/>
</dbReference>
<evidence type="ECO:0000256" key="2">
    <source>
        <dbReference type="ARBA" id="ARBA00022490"/>
    </source>
</evidence>
<feature type="domain" description="Lysidine-tRNA(Ile) synthetase C-terminal" evidence="9">
    <location>
        <begin position="352"/>
        <end position="408"/>
    </location>
</feature>
<dbReference type="Proteomes" id="UP000002012">
    <property type="component" value="Chromosome"/>
</dbReference>
<dbReference type="InParanoid" id="D4H7R7"/>
<protein>
    <recommendedName>
        <fullName evidence="8">tRNA(Ile)-lysidine synthase</fullName>
        <ecNumber evidence="8">6.3.4.19</ecNumber>
    </recommendedName>
    <alternativeName>
        <fullName evidence="8">tRNA(Ile)-2-lysyl-cytidine synthase</fullName>
    </alternativeName>
    <alternativeName>
        <fullName evidence="8">tRNA(Ile)-lysidine synthetase</fullName>
    </alternativeName>
</protein>
<dbReference type="PaxDb" id="522772-Dacet_1294"/>
<dbReference type="NCBIfam" id="TIGR02433">
    <property type="entry name" value="lysidine_TilS_C"/>
    <property type="match status" value="1"/>
</dbReference>
<dbReference type="SMART" id="SM00977">
    <property type="entry name" value="TilS_C"/>
    <property type="match status" value="1"/>
</dbReference>
<evidence type="ECO:0000259" key="9">
    <source>
        <dbReference type="SMART" id="SM00977"/>
    </source>
</evidence>
<accession>D4H7R7</accession>
<evidence type="ECO:0000313" key="10">
    <source>
        <dbReference type="EMBL" id="ADD68066.1"/>
    </source>
</evidence>
<keyword evidence="2 8" id="KW-0963">Cytoplasm</keyword>
<dbReference type="NCBIfam" id="TIGR02432">
    <property type="entry name" value="lysidine_TilS_N"/>
    <property type="match status" value="1"/>
</dbReference>
<dbReference type="OrthoDB" id="9807403at2"/>
<comment type="catalytic activity">
    <reaction evidence="7 8">
        <text>cytidine(34) in tRNA(Ile2) + L-lysine + ATP = lysidine(34) in tRNA(Ile2) + AMP + diphosphate + H(+)</text>
        <dbReference type="Rhea" id="RHEA:43744"/>
        <dbReference type="Rhea" id="RHEA-COMP:10625"/>
        <dbReference type="Rhea" id="RHEA-COMP:10670"/>
        <dbReference type="ChEBI" id="CHEBI:15378"/>
        <dbReference type="ChEBI" id="CHEBI:30616"/>
        <dbReference type="ChEBI" id="CHEBI:32551"/>
        <dbReference type="ChEBI" id="CHEBI:33019"/>
        <dbReference type="ChEBI" id="CHEBI:82748"/>
        <dbReference type="ChEBI" id="CHEBI:83665"/>
        <dbReference type="ChEBI" id="CHEBI:456215"/>
        <dbReference type="EC" id="6.3.4.19"/>
    </reaction>
</comment>
<dbReference type="FunCoup" id="D4H7R7">
    <property type="interactions" value="286"/>
</dbReference>
<dbReference type="GO" id="GO:0006400">
    <property type="term" value="P:tRNA modification"/>
    <property type="evidence" value="ECO:0007669"/>
    <property type="project" value="UniProtKB-UniRule"/>
</dbReference>
<evidence type="ECO:0000256" key="8">
    <source>
        <dbReference type="HAMAP-Rule" id="MF_01161"/>
    </source>
</evidence>
<dbReference type="EMBL" id="CP001968">
    <property type="protein sequence ID" value="ADD68066.1"/>
    <property type="molecule type" value="Genomic_DNA"/>
</dbReference>
<comment type="subcellular location">
    <subcellularLocation>
        <location evidence="1 8">Cytoplasm</location>
    </subcellularLocation>
</comment>
<dbReference type="EC" id="6.3.4.19" evidence="8"/>
<dbReference type="InterPro" id="IPR012094">
    <property type="entry name" value="tRNA_Ile_lys_synt"/>
</dbReference>
<name>D4H7R7_DENA2</name>
<evidence type="ECO:0000313" key="11">
    <source>
        <dbReference type="Proteomes" id="UP000002012"/>
    </source>
</evidence>
<dbReference type="InterPro" id="IPR011063">
    <property type="entry name" value="TilS/TtcA_N"/>
</dbReference>
<dbReference type="CDD" id="cd01992">
    <property type="entry name" value="TilS_N"/>
    <property type="match status" value="1"/>
</dbReference>
<dbReference type="KEGG" id="dap:Dacet_1294"/>
<feature type="binding site" evidence="8">
    <location>
        <begin position="26"/>
        <end position="31"/>
    </location>
    <ligand>
        <name>ATP</name>
        <dbReference type="ChEBI" id="CHEBI:30616"/>
    </ligand>
</feature>
<dbReference type="RefSeq" id="WP_013010588.1">
    <property type="nucleotide sequence ID" value="NC_013943.1"/>
</dbReference>
<dbReference type="GO" id="GO:0005524">
    <property type="term" value="F:ATP binding"/>
    <property type="evidence" value="ECO:0007669"/>
    <property type="project" value="UniProtKB-UniRule"/>
</dbReference>
<sequence>MTLSFEKKLSSKLGDFVGRRLLVAFSGGKDSVALLHFLKRNEGIQGYSVSACHINHLFRKTSLWDEKFCADFCEKLSIPFISYRADVPRYCEVKKMSFEHGARIVRYRALYNAMKHFDAELLLTAHTKNDVVETFFIHAVQGASVFSLKGITERDRDLFRPMLDISTEEILEYINRYKIKHAVDETNNDDSYLRNFIRNHITATLSEYRPGFENNILGIMHDAVKYDSYLEERLKPLINVSDGSVLAVERQVFDSLHEVEQDYLLHSMASQLFRVERRHIEDMKHLVETDYSVRIDMPDGYRFEKSDKLLRLFHKRLIVKFEQVKKASETELYVRHLGKMITFKGDWVDKELIVRKRAVGDRFGNKKLKDIFIDKKLDLFVRDTSLIILCDNCIVWVENISSDDTITVSVNRKNLEL</sequence>
<dbReference type="HOGENOM" id="CLU_018869_0_1_0"/>
<evidence type="ECO:0000256" key="3">
    <source>
        <dbReference type="ARBA" id="ARBA00022598"/>
    </source>
</evidence>
<dbReference type="STRING" id="522772.Dacet_1294"/>
<organism evidence="10 11">
    <name type="scientific">Denitrovibrio acetiphilus (strain DSM 12809 / NBRC 114555 / N2460)</name>
    <dbReference type="NCBI Taxonomy" id="522772"/>
    <lineage>
        <taxon>Bacteria</taxon>
        <taxon>Pseudomonadati</taxon>
        <taxon>Deferribacterota</taxon>
        <taxon>Deferribacteres</taxon>
        <taxon>Deferribacterales</taxon>
        <taxon>Geovibrionaceae</taxon>
        <taxon>Denitrovibrio</taxon>
    </lineage>
</organism>